<dbReference type="GO" id="GO:0051301">
    <property type="term" value="P:cell division"/>
    <property type="evidence" value="ECO:0007669"/>
    <property type="project" value="UniProtKB-KW"/>
</dbReference>
<gene>
    <name evidence="10" type="ORF">ACFONP_03465</name>
</gene>
<dbReference type="SUPFAM" id="SSF102829">
    <property type="entry name" value="Cell division protein ZapA-like"/>
    <property type="match status" value="1"/>
</dbReference>
<protein>
    <recommendedName>
        <fullName evidence="2">Cell division protein ZapA</fullName>
    </recommendedName>
    <alternativeName>
        <fullName evidence="9">Z ring-associated protein ZapA</fullName>
    </alternativeName>
</protein>
<evidence type="ECO:0000256" key="8">
    <source>
        <dbReference type="ARBA" id="ARBA00026068"/>
    </source>
</evidence>
<evidence type="ECO:0000313" key="10">
    <source>
        <dbReference type="EMBL" id="MFC3301782.1"/>
    </source>
</evidence>
<dbReference type="InterPro" id="IPR036192">
    <property type="entry name" value="Cell_div_ZapA-like_sf"/>
</dbReference>
<dbReference type="PANTHER" id="PTHR34981">
    <property type="entry name" value="CELL DIVISION PROTEIN ZAPA"/>
    <property type="match status" value="1"/>
</dbReference>
<keyword evidence="6" id="KW-0131">Cell cycle</keyword>
<keyword evidence="5" id="KW-0717">Septation</keyword>
<comment type="caution">
    <text evidence="10">The sequence shown here is derived from an EMBL/GenBank/DDBJ whole genome shotgun (WGS) entry which is preliminary data.</text>
</comment>
<proteinExistence type="predicted"/>
<evidence type="ECO:0000256" key="9">
    <source>
        <dbReference type="ARBA" id="ARBA00033158"/>
    </source>
</evidence>
<dbReference type="EMBL" id="JBHRVA010000002">
    <property type="protein sequence ID" value="MFC3301782.1"/>
    <property type="molecule type" value="Genomic_DNA"/>
</dbReference>
<keyword evidence="11" id="KW-1185">Reference proteome</keyword>
<sequence length="102" mass="11338">MAEISVEINGREHKLTCDDGQEARARKLAEIFDKRVQDVRAKHDGLSDSQALVVAALAILDEYDEAKNRWSTMTPEGAAAEWAADRLDEASERLEKLLAEIA</sequence>
<dbReference type="RefSeq" id="WP_189573456.1">
    <property type="nucleotide sequence ID" value="NZ_BMXU01000001.1"/>
</dbReference>
<organism evidence="10 11">
    <name type="scientific">Parvularcula lutaonensis</name>
    <dbReference type="NCBI Taxonomy" id="491923"/>
    <lineage>
        <taxon>Bacteria</taxon>
        <taxon>Pseudomonadati</taxon>
        <taxon>Pseudomonadota</taxon>
        <taxon>Alphaproteobacteria</taxon>
        <taxon>Parvularculales</taxon>
        <taxon>Parvularculaceae</taxon>
        <taxon>Parvularcula</taxon>
    </lineage>
</organism>
<dbReference type="Proteomes" id="UP001595607">
    <property type="component" value="Unassembled WGS sequence"/>
</dbReference>
<evidence type="ECO:0000256" key="4">
    <source>
        <dbReference type="ARBA" id="ARBA00022618"/>
    </source>
</evidence>
<evidence type="ECO:0000256" key="3">
    <source>
        <dbReference type="ARBA" id="ARBA00022490"/>
    </source>
</evidence>
<dbReference type="Gene3D" id="3.30.160.880">
    <property type="entry name" value="Cell division protein ZapA protomer, N-terminal domain"/>
    <property type="match status" value="1"/>
</dbReference>
<keyword evidence="4 10" id="KW-0132">Cell division</keyword>
<evidence type="ECO:0000256" key="1">
    <source>
        <dbReference type="ARBA" id="ARBA00004496"/>
    </source>
</evidence>
<comment type="subunit">
    <text evidence="8">Homodimer. Interacts with FtsZ.</text>
</comment>
<dbReference type="PANTHER" id="PTHR34981:SF1">
    <property type="entry name" value="CELL DIVISION PROTEIN ZAPA"/>
    <property type="match status" value="1"/>
</dbReference>
<name>A0ABV7MA54_9PROT</name>
<dbReference type="Pfam" id="PF05164">
    <property type="entry name" value="ZapA"/>
    <property type="match status" value="1"/>
</dbReference>
<comment type="function">
    <text evidence="7">Activator of cell division through the inhibition of FtsZ GTPase activity, therefore promoting FtsZ assembly into bundles of protofilaments necessary for the formation of the division Z ring. It is recruited early at mid-cell but it is not essential for cell division.</text>
</comment>
<comment type="subcellular location">
    <subcellularLocation>
        <location evidence="1">Cytoplasm</location>
    </subcellularLocation>
</comment>
<keyword evidence="3" id="KW-0963">Cytoplasm</keyword>
<reference evidence="11" key="1">
    <citation type="journal article" date="2019" name="Int. J. Syst. Evol. Microbiol.">
        <title>The Global Catalogue of Microorganisms (GCM) 10K type strain sequencing project: providing services to taxonomists for standard genome sequencing and annotation.</title>
        <authorList>
            <consortium name="The Broad Institute Genomics Platform"/>
            <consortium name="The Broad Institute Genome Sequencing Center for Infectious Disease"/>
            <person name="Wu L."/>
            <person name="Ma J."/>
        </authorList>
    </citation>
    <scope>NUCLEOTIDE SEQUENCE [LARGE SCALE GENOMIC DNA]</scope>
    <source>
        <strain evidence="11">KCTC 22245</strain>
    </source>
</reference>
<evidence type="ECO:0000313" key="11">
    <source>
        <dbReference type="Proteomes" id="UP001595607"/>
    </source>
</evidence>
<evidence type="ECO:0000256" key="6">
    <source>
        <dbReference type="ARBA" id="ARBA00023306"/>
    </source>
</evidence>
<dbReference type="InterPro" id="IPR007838">
    <property type="entry name" value="Cell_div_ZapA-like"/>
</dbReference>
<accession>A0ABV7MA54</accession>
<evidence type="ECO:0000256" key="7">
    <source>
        <dbReference type="ARBA" id="ARBA00024910"/>
    </source>
</evidence>
<dbReference type="InterPro" id="IPR042233">
    <property type="entry name" value="Cell_div_ZapA_N"/>
</dbReference>
<evidence type="ECO:0000256" key="2">
    <source>
        <dbReference type="ARBA" id="ARBA00015195"/>
    </source>
</evidence>
<evidence type="ECO:0000256" key="5">
    <source>
        <dbReference type="ARBA" id="ARBA00023210"/>
    </source>
</evidence>